<sequence>MDGGEISKNHAISASNVLSVKGNGLNAEGASGSTDKVVDNYLGGFGLYFSGPAVKSAKQNFLGQNMVRELEKNLDKRPVIITQFSSSKEMVLNKVVRGDFSTMAQGDLNAGSFDNIKAHFNPAFESSRGFPVPIFDGALDSGKYSAISFKDASHKKEKNSSVIIFWGRLGDKISNSKERHGGKDSIGHSNRKVSNALRGRGSRFKASSNFRVPLAESMEEMAKFISNPNFSNDLNSDSDGMSLIMDGDIVSRQKKGCASDKFPRIFWEYNRDYSPDIISLLETRVSGSKADNIIAKLEFSFSHRVEAIGFSGGIWIGWKNSVAIGDFNAILSSFEKSGGMSKSRRCPFFGDFVDKVELHDLGYRGPPFTWHRGMLFERLDRALGNNAWVQNFPNSLVTYLPKIKFDHRPLLLSLNSENILPRARTFRVFGRLG</sequence>
<dbReference type="Pfam" id="PF03372">
    <property type="entry name" value="Exo_endo_phos"/>
    <property type="match status" value="1"/>
</dbReference>
<gene>
    <name evidence="2" type="ORF">CXB51_001863</name>
</gene>
<dbReference type="EMBL" id="JAHUZN010000001">
    <property type="protein sequence ID" value="KAG8503914.1"/>
    <property type="molecule type" value="Genomic_DNA"/>
</dbReference>
<dbReference type="GO" id="GO:0003824">
    <property type="term" value="F:catalytic activity"/>
    <property type="evidence" value="ECO:0007669"/>
    <property type="project" value="InterPro"/>
</dbReference>
<dbReference type="Proteomes" id="UP000701853">
    <property type="component" value="Chromosome 1"/>
</dbReference>
<evidence type="ECO:0000313" key="3">
    <source>
        <dbReference type="Proteomes" id="UP000701853"/>
    </source>
</evidence>
<dbReference type="Gene3D" id="3.60.10.10">
    <property type="entry name" value="Endonuclease/exonuclease/phosphatase"/>
    <property type="match status" value="1"/>
</dbReference>
<dbReference type="PANTHER" id="PTHR33710:SF77">
    <property type="entry name" value="DNASE I-LIKE SUPERFAMILY PROTEIN"/>
    <property type="match status" value="1"/>
</dbReference>
<dbReference type="SUPFAM" id="SSF56219">
    <property type="entry name" value="DNase I-like"/>
    <property type="match status" value="1"/>
</dbReference>
<evidence type="ECO:0000259" key="1">
    <source>
        <dbReference type="Pfam" id="PF03372"/>
    </source>
</evidence>
<comment type="caution">
    <text evidence="2">The sequence shown here is derived from an EMBL/GenBank/DDBJ whole genome shotgun (WGS) entry which is preliminary data.</text>
</comment>
<proteinExistence type="predicted"/>
<feature type="domain" description="Endonuclease/exonuclease/phosphatase" evidence="1">
    <location>
        <begin position="267"/>
        <end position="390"/>
    </location>
</feature>
<dbReference type="AlphaFoldDB" id="A0A8J6A2Q6"/>
<dbReference type="InterPro" id="IPR005135">
    <property type="entry name" value="Endo/exonuclease/phosphatase"/>
</dbReference>
<dbReference type="InterPro" id="IPR036691">
    <property type="entry name" value="Endo/exonu/phosph_ase_sf"/>
</dbReference>
<keyword evidence="3" id="KW-1185">Reference proteome</keyword>
<evidence type="ECO:0000313" key="2">
    <source>
        <dbReference type="EMBL" id="KAG8503914.1"/>
    </source>
</evidence>
<accession>A0A8J6A2Q6</accession>
<reference evidence="2 3" key="1">
    <citation type="journal article" date="2021" name="bioRxiv">
        <title>The Gossypium anomalum genome as a resource for cotton improvement and evolutionary analysis of hybrid incompatibility.</title>
        <authorList>
            <person name="Grover C.E."/>
            <person name="Yuan D."/>
            <person name="Arick M.A."/>
            <person name="Miller E.R."/>
            <person name="Hu G."/>
            <person name="Peterson D.G."/>
            <person name="Wendel J.F."/>
            <person name="Udall J.A."/>
        </authorList>
    </citation>
    <scope>NUCLEOTIDE SEQUENCE [LARGE SCALE GENOMIC DNA]</scope>
    <source>
        <strain evidence="2">JFW-Udall</strain>
        <tissue evidence="2">Leaf</tissue>
    </source>
</reference>
<organism evidence="2 3">
    <name type="scientific">Gossypium anomalum</name>
    <dbReference type="NCBI Taxonomy" id="47600"/>
    <lineage>
        <taxon>Eukaryota</taxon>
        <taxon>Viridiplantae</taxon>
        <taxon>Streptophyta</taxon>
        <taxon>Embryophyta</taxon>
        <taxon>Tracheophyta</taxon>
        <taxon>Spermatophyta</taxon>
        <taxon>Magnoliopsida</taxon>
        <taxon>eudicotyledons</taxon>
        <taxon>Gunneridae</taxon>
        <taxon>Pentapetalae</taxon>
        <taxon>rosids</taxon>
        <taxon>malvids</taxon>
        <taxon>Malvales</taxon>
        <taxon>Malvaceae</taxon>
        <taxon>Malvoideae</taxon>
        <taxon>Gossypium</taxon>
    </lineage>
</organism>
<protein>
    <recommendedName>
        <fullName evidence="1">Endonuclease/exonuclease/phosphatase domain-containing protein</fullName>
    </recommendedName>
</protein>
<dbReference type="OrthoDB" id="1002540at2759"/>
<name>A0A8J6A2Q6_9ROSI</name>
<dbReference type="PANTHER" id="PTHR33710">
    <property type="entry name" value="BNAC02G09200D PROTEIN"/>
    <property type="match status" value="1"/>
</dbReference>